<gene>
    <name evidence="2" type="ORF">OUY22_12400</name>
</gene>
<keyword evidence="3" id="KW-1185">Reference proteome</keyword>
<sequence length="42" mass="4356">MQVPVTVGVVALVFAPVVTVLGAMGAPAADWTIQFQRADEEA</sequence>
<evidence type="ECO:0000259" key="1">
    <source>
        <dbReference type="Pfam" id="PF14242"/>
    </source>
</evidence>
<dbReference type="RefSeq" id="WP_270155029.1">
    <property type="nucleotide sequence ID" value="NZ_JAPNNL010000037.1"/>
</dbReference>
<accession>A0ABT4SAK8</accession>
<dbReference type="Pfam" id="PF14242">
    <property type="entry name" value="DUF4342"/>
    <property type="match status" value="1"/>
</dbReference>
<proteinExistence type="predicted"/>
<evidence type="ECO:0000313" key="3">
    <source>
        <dbReference type="Proteomes" id="UP001144036"/>
    </source>
</evidence>
<comment type="caution">
    <text evidence="2">The sequence shown here is derived from an EMBL/GenBank/DDBJ whole genome shotgun (WGS) entry which is preliminary data.</text>
</comment>
<organism evidence="2 3">
    <name type="scientific">Nonomuraea corallina</name>
    <dbReference type="NCBI Taxonomy" id="2989783"/>
    <lineage>
        <taxon>Bacteria</taxon>
        <taxon>Bacillati</taxon>
        <taxon>Actinomycetota</taxon>
        <taxon>Actinomycetes</taxon>
        <taxon>Streptosporangiales</taxon>
        <taxon>Streptosporangiaceae</taxon>
        <taxon>Nonomuraea</taxon>
    </lineage>
</organism>
<protein>
    <submittedName>
        <fullName evidence="2">DUF4342 domain-containing protein</fullName>
    </submittedName>
</protein>
<reference evidence="2" key="1">
    <citation type="submission" date="2022-11" db="EMBL/GenBank/DDBJ databases">
        <title>Nonomuraea corallina sp. nov., a new species of the genus Nonomuraea isolated from sea side sediment in Thai sea.</title>
        <authorList>
            <person name="Ngamcharungchit C."/>
            <person name="Matsumoto A."/>
            <person name="Suriyachadkun C."/>
            <person name="Panbangred W."/>
            <person name="Inahashi Y."/>
            <person name="Intra B."/>
        </authorList>
    </citation>
    <scope>NUCLEOTIDE SEQUENCE</scope>
    <source>
        <strain evidence="2">MCN248</strain>
    </source>
</reference>
<dbReference type="InterPro" id="IPR025642">
    <property type="entry name" value="DUF4342"/>
</dbReference>
<evidence type="ECO:0000313" key="2">
    <source>
        <dbReference type="EMBL" id="MDA0634219.1"/>
    </source>
</evidence>
<feature type="domain" description="DUF4342" evidence="1">
    <location>
        <begin position="1"/>
        <end position="37"/>
    </location>
</feature>
<dbReference type="EMBL" id="JAPNNL010000037">
    <property type="protein sequence ID" value="MDA0634219.1"/>
    <property type="molecule type" value="Genomic_DNA"/>
</dbReference>
<dbReference type="Proteomes" id="UP001144036">
    <property type="component" value="Unassembled WGS sequence"/>
</dbReference>
<name>A0ABT4SAK8_9ACTN</name>